<dbReference type="InterPro" id="IPR000182">
    <property type="entry name" value="GNAT_dom"/>
</dbReference>
<protein>
    <recommendedName>
        <fullName evidence="1">N-acetyltransferase domain-containing protein</fullName>
    </recommendedName>
</protein>
<dbReference type="OrthoDB" id="510731at2"/>
<dbReference type="CDD" id="cd04301">
    <property type="entry name" value="NAT_SF"/>
    <property type="match status" value="1"/>
</dbReference>
<dbReference type="Gene3D" id="3.40.630.30">
    <property type="match status" value="2"/>
</dbReference>
<dbReference type="EMBL" id="CP011801">
    <property type="protein sequence ID" value="ALA58378.1"/>
    <property type="molecule type" value="Genomic_DNA"/>
</dbReference>
<reference evidence="2 3" key="1">
    <citation type="journal article" date="2015" name="Proc. Natl. Acad. Sci. U.S.A.">
        <title>Expanded metabolic versatility of ubiquitous nitrite-oxidizing bacteria from the genus Nitrospira.</title>
        <authorList>
            <person name="Koch H."/>
            <person name="Lucker S."/>
            <person name="Albertsen M."/>
            <person name="Kitzinger K."/>
            <person name="Herbold C."/>
            <person name="Spieck E."/>
            <person name="Nielsen P.H."/>
            <person name="Wagner M."/>
            <person name="Daims H."/>
        </authorList>
    </citation>
    <scope>NUCLEOTIDE SEQUENCE [LARGE SCALE GENOMIC DNA]</scope>
    <source>
        <strain evidence="2 3">NSP M-1</strain>
    </source>
</reference>
<gene>
    <name evidence="2" type="ORF">NITMOv2_1961</name>
</gene>
<dbReference type="PROSITE" id="PS51186">
    <property type="entry name" value="GNAT"/>
    <property type="match status" value="1"/>
</dbReference>
<sequence>MDIIFRPGTTADASACGIICYEAFKAIAEQHNFPPDFPSPEVAVGLYMMIFSRPDVYSAVAEVDGRVVGSNFLWEGDTIGGVGPITVAPAAQNGSIGRRLMERVLERAHSRRQVGVRLVQAAYHNRSLSVYTKLDFQAREPLTVLQGPPLRLALPGYRVRKATAEDLAACDALCTNVHGHDRHGEVAQAIADGTATVVEHDGAITGYATNLGYFAHAVGRTNDDLKALIGAAPAFTGPGFLLPTRNAELLRWCLAQGLRVVQPMTLMSRGLYQKPAGAFLPSVLY</sequence>
<name>A0A0K2GBQ2_NITMO</name>
<dbReference type="Proteomes" id="UP000069205">
    <property type="component" value="Chromosome"/>
</dbReference>
<dbReference type="PATRIC" id="fig|42253.5.peg.1932"/>
<evidence type="ECO:0000313" key="3">
    <source>
        <dbReference type="Proteomes" id="UP000069205"/>
    </source>
</evidence>
<evidence type="ECO:0000259" key="1">
    <source>
        <dbReference type="PROSITE" id="PS51186"/>
    </source>
</evidence>
<dbReference type="SUPFAM" id="SSF55729">
    <property type="entry name" value="Acyl-CoA N-acyltransferases (Nat)"/>
    <property type="match status" value="1"/>
</dbReference>
<keyword evidence="3" id="KW-1185">Reference proteome</keyword>
<dbReference type="InterPro" id="IPR016181">
    <property type="entry name" value="Acyl_CoA_acyltransferase"/>
</dbReference>
<dbReference type="RefSeq" id="WP_053379553.1">
    <property type="nucleotide sequence ID" value="NZ_CP011801.1"/>
</dbReference>
<accession>A0A0K2GBQ2</accession>
<evidence type="ECO:0000313" key="2">
    <source>
        <dbReference type="EMBL" id="ALA58378.1"/>
    </source>
</evidence>
<dbReference type="Pfam" id="PF00583">
    <property type="entry name" value="Acetyltransf_1"/>
    <property type="match status" value="1"/>
</dbReference>
<dbReference type="STRING" id="42253.NITMOv2_1961"/>
<feature type="domain" description="N-acetyltransferase" evidence="1">
    <location>
        <begin position="3"/>
        <end position="157"/>
    </location>
</feature>
<dbReference type="GO" id="GO:0016747">
    <property type="term" value="F:acyltransferase activity, transferring groups other than amino-acyl groups"/>
    <property type="evidence" value="ECO:0007669"/>
    <property type="project" value="InterPro"/>
</dbReference>
<proteinExistence type="predicted"/>
<dbReference type="AlphaFoldDB" id="A0A0K2GBQ2"/>
<organism evidence="2 3">
    <name type="scientific">Nitrospira moscoviensis</name>
    <dbReference type="NCBI Taxonomy" id="42253"/>
    <lineage>
        <taxon>Bacteria</taxon>
        <taxon>Pseudomonadati</taxon>
        <taxon>Nitrospirota</taxon>
        <taxon>Nitrospiria</taxon>
        <taxon>Nitrospirales</taxon>
        <taxon>Nitrospiraceae</taxon>
        <taxon>Nitrospira</taxon>
    </lineage>
</organism>
<dbReference type="KEGG" id="nmv:NITMOv2_1961"/>